<comment type="catalytic activity">
    <reaction evidence="1">
        <text>O-phospho-L-seryl-[protein] + H2O = L-seryl-[protein] + phosphate</text>
        <dbReference type="Rhea" id="RHEA:20629"/>
        <dbReference type="Rhea" id="RHEA-COMP:9863"/>
        <dbReference type="Rhea" id="RHEA-COMP:11604"/>
        <dbReference type="ChEBI" id="CHEBI:15377"/>
        <dbReference type="ChEBI" id="CHEBI:29999"/>
        <dbReference type="ChEBI" id="CHEBI:43474"/>
        <dbReference type="ChEBI" id="CHEBI:83421"/>
        <dbReference type="EC" id="3.1.3.16"/>
    </reaction>
</comment>
<comment type="cofactor">
    <cofactor evidence="1">
        <name>Mn(2+)</name>
        <dbReference type="ChEBI" id="CHEBI:29035"/>
    </cofactor>
</comment>
<evidence type="ECO:0000313" key="3">
    <source>
        <dbReference type="EMBL" id="MCL7042323.1"/>
    </source>
</evidence>
<dbReference type="InterPro" id="IPR036457">
    <property type="entry name" value="PPM-type-like_dom_sf"/>
</dbReference>
<dbReference type="EC" id="3.1.3.16" evidence="1"/>
<protein>
    <recommendedName>
        <fullName evidence="1">Protein phosphatase</fullName>
        <ecNumber evidence="1">3.1.3.16</ecNumber>
    </recommendedName>
</protein>
<dbReference type="PANTHER" id="PTHR12320">
    <property type="entry name" value="PROTEIN PHOSPHATASE 2C"/>
    <property type="match status" value="1"/>
</dbReference>
<dbReference type="AlphaFoldDB" id="A0AA41VJM7"/>
<dbReference type="Gene3D" id="3.60.40.10">
    <property type="entry name" value="PPM-type phosphatase domain"/>
    <property type="match status" value="1"/>
</dbReference>
<sequence length="126" mass="13173">MSNSVIAILNEPKGLIDPKRVLKEGHSNTKAQGSSTACIIALTDEGIQAINLGDNGFIVVRDGSTIYGSPVQQHGFNFPYQLECGRNGDLPSSGQVSTVPVASGDVIVAGTDGLFGNLFHNEITDS</sequence>
<evidence type="ECO:0000313" key="4">
    <source>
        <dbReference type="Proteomes" id="UP001177140"/>
    </source>
</evidence>
<feature type="domain" description="PPM-type phosphatase" evidence="2">
    <location>
        <begin position="1"/>
        <end position="126"/>
    </location>
</feature>
<organism evidence="3 4">
    <name type="scientific">Papaver nudicaule</name>
    <name type="common">Iceland poppy</name>
    <dbReference type="NCBI Taxonomy" id="74823"/>
    <lineage>
        <taxon>Eukaryota</taxon>
        <taxon>Viridiplantae</taxon>
        <taxon>Streptophyta</taxon>
        <taxon>Embryophyta</taxon>
        <taxon>Tracheophyta</taxon>
        <taxon>Spermatophyta</taxon>
        <taxon>Magnoliopsida</taxon>
        <taxon>Ranunculales</taxon>
        <taxon>Papaveraceae</taxon>
        <taxon>Papaveroideae</taxon>
        <taxon>Papaver</taxon>
    </lineage>
</organism>
<keyword evidence="1" id="KW-0904">Protein phosphatase</keyword>
<dbReference type="GO" id="GO:0046872">
    <property type="term" value="F:metal ion binding"/>
    <property type="evidence" value="ECO:0007669"/>
    <property type="project" value="UniProtKB-UniRule"/>
</dbReference>
<keyword evidence="1" id="KW-0460">Magnesium</keyword>
<proteinExistence type="inferred from homology"/>
<evidence type="ECO:0000259" key="2">
    <source>
        <dbReference type="PROSITE" id="PS51746"/>
    </source>
</evidence>
<comment type="cofactor">
    <cofactor evidence="1">
        <name>Mg(2+)</name>
        <dbReference type="ChEBI" id="CHEBI:18420"/>
    </cofactor>
</comment>
<comment type="catalytic activity">
    <reaction evidence="1">
        <text>O-phospho-L-threonyl-[protein] + H2O = L-threonyl-[protein] + phosphate</text>
        <dbReference type="Rhea" id="RHEA:47004"/>
        <dbReference type="Rhea" id="RHEA-COMP:11060"/>
        <dbReference type="Rhea" id="RHEA-COMP:11605"/>
        <dbReference type="ChEBI" id="CHEBI:15377"/>
        <dbReference type="ChEBI" id="CHEBI:30013"/>
        <dbReference type="ChEBI" id="CHEBI:43474"/>
        <dbReference type="ChEBI" id="CHEBI:61977"/>
        <dbReference type="EC" id="3.1.3.16"/>
    </reaction>
</comment>
<keyword evidence="1" id="KW-0479">Metal-binding</keyword>
<accession>A0AA41VJM7</accession>
<comment type="similarity">
    <text evidence="1">Belongs to the PP2C family.</text>
</comment>
<dbReference type="PANTHER" id="PTHR12320:SF83">
    <property type="entry name" value="PROTEIN PHOSPHATASE 2C 55-RELATED"/>
    <property type="match status" value="1"/>
</dbReference>
<keyword evidence="4" id="KW-1185">Reference proteome</keyword>
<dbReference type="InterPro" id="IPR039123">
    <property type="entry name" value="PPTC7"/>
</dbReference>
<reference evidence="3" key="1">
    <citation type="submission" date="2022-03" db="EMBL/GenBank/DDBJ databases">
        <title>A functionally conserved STORR gene fusion in Papaver species that diverged 16.8 million years ago.</title>
        <authorList>
            <person name="Catania T."/>
        </authorList>
    </citation>
    <scope>NUCLEOTIDE SEQUENCE</scope>
    <source>
        <strain evidence="3">S-191538</strain>
    </source>
</reference>
<dbReference type="PROSITE" id="PS51746">
    <property type="entry name" value="PPM_2"/>
    <property type="match status" value="1"/>
</dbReference>
<gene>
    <name evidence="3" type="ORF">MKW94_022834</name>
</gene>
<name>A0AA41VJM7_PAPNU</name>
<dbReference type="SUPFAM" id="SSF81606">
    <property type="entry name" value="PP2C-like"/>
    <property type="match status" value="1"/>
</dbReference>
<dbReference type="Proteomes" id="UP001177140">
    <property type="component" value="Unassembled WGS sequence"/>
</dbReference>
<dbReference type="GO" id="GO:0004722">
    <property type="term" value="F:protein serine/threonine phosphatase activity"/>
    <property type="evidence" value="ECO:0007669"/>
    <property type="project" value="UniProtKB-EC"/>
</dbReference>
<keyword evidence="1" id="KW-0378">Hydrolase</keyword>
<dbReference type="InterPro" id="IPR001932">
    <property type="entry name" value="PPM-type_phosphatase-like_dom"/>
</dbReference>
<keyword evidence="1" id="KW-0464">Manganese</keyword>
<dbReference type="EMBL" id="JAJJMA010233968">
    <property type="protein sequence ID" value="MCL7042323.1"/>
    <property type="molecule type" value="Genomic_DNA"/>
</dbReference>
<comment type="caution">
    <text evidence="3">The sequence shown here is derived from an EMBL/GenBank/DDBJ whole genome shotgun (WGS) entry which is preliminary data.</text>
</comment>
<evidence type="ECO:0000256" key="1">
    <source>
        <dbReference type="RuleBase" id="RU366020"/>
    </source>
</evidence>